<protein>
    <submittedName>
        <fullName evidence="1">Uncharacterized protein</fullName>
    </submittedName>
</protein>
<sequence>MQVQQGQCQSLHLSTRVCARLAISCENSTALSDATSESTGTMVDAFNLEQWKLHFKFQTPRNLRGRMPFI</sequence>
<dbReference type="Proteomes" id="UP000230002">
    <property type="component" value="Unassembled WGS sequence"/>
</dbReference>
<name>A0A2G8RQR5_9APHY</name>
<comment type="caution">
    <text evidence="1">The sequence shown here is derived from an EMBL/GenBank/DDBJ whole genome shotgun (WGS) entry which is preliminary data.</text>
</comment>
<accession>A0A2G8RQR5</accession>
<keyword evidence="2" id="KW-1185">Reference proteome</keyword>
<evidence type="ECO:0000313" key="1">
    <source>
        <dbReference type="EMBL" id="PIL23855.1"/>
    </source>
</evidence>
<evidence type="ECO:0000313" key="2">
    <source>
        <dbReference type="Proteomes" id="UP000230002"/>
    </source>
</evidence>
<gene>
    <name evidence="1" type="ORF">GSI_13606</name>
</gene>
<reference evidence="1 2" key="1">
    <citation type="journal article" date="2015" name="Sci. Rep.">
        <title>Chromosome-level genome map provides insights into diverse defense mechanisms in the medicinal fungus Ganoderma sinense.</title>
        <authorList>
            <person name="Zhu Y."/>
            <person name="Xu J."/>
            <person name="Sun C."/>
            <person name="Zhou S."/>
            <person name="Xu H."/>
            <person name="Nelson D.R."/>
            <person name="Qian J."/>
            <person name="Song J."/>
            <person name="Luo H."/>
            <person name="Xiang L."/>
            <person name="Li Y."/>
            <person name="Xu Z."/>
            <person name="Ji A."/>
            <person name="Wang L."/>
            <person name="Lu S."/>
            <person name="Hayward A."/>
            <person name="Sun W."/>
            <person name="Li X."/>
            <person name="Schwartz D.C."/>
            <person name="Wang Y."/>
            <person name="Chen S."/>
        </authorList>
    </citation>
    <scope>NUCLEOTIDE SEQUENCE [LARGE SCALE GENOMIC DNA]</scope>
    <source>
        <strain evidence="1 2">ZZ0214-1</strain>
    </source>
</reference>
<dbReference type="AlphaFoldDB" id="A0A2G8RQR5"/>
<dbReference type="EMBL" id="AYKW01000067">
    <property type="protein sequence ID" value="PIL23855.1"/>
    <property type="molecule type" value="Genomic_DNA"/>
</dbReference>
<proteinExistence type="predicted"/>
<organism evidence="1 2">
    <name type="scientific">Ganoderma sinense ZZ0214-1</name>
    <dbReference type="NCBI Taxonomy" id="1077348"/>
    <lineage>
        <taxon>Eukaryota</taxon>
        <taxon>Fungi</taxon>
        <taxon>Dikarya</taxon>
        <taxon>Basidiomycota</taxon>
        <taxon>Agaricomycotina</taxon>
        <taxon>Agaricomycetes</taxon>
        <taxon>Polyporales</taxon>
        <taxon>Polyporaceae</taxon>
        <taxon>Ganoderma</taxon>
    </lineage>
</organism>